<dbReference type="NCBIfam" id="TIGR00107">
    <property type="entry name" value="deoD"/>
    <property type="match status" value="1"/>
</dbReference>
<comment type="catalytic activity">
    <reaction evidence="4">
        <text>uridine + phosphate = alpha-D-ribose 1-phosphate + uracil</text>
        <dbReference type="Rhea" id="RHEA:24388"/>
        <dbReference type="ChEBI" id="CHEBI:16704"/>
        <dbReference type="ChEBI" id="CHEBI:17568"/>
        <dbReference type="ChEBI" id="CHEBI:43474"/>
        <dbReference type="ChEBI" id="CHEBI:57720"/>
        <dbReference type="EC" id="2.4.2.3"/>
    </reaction>
</comment>
<comment type="function">
    <text evidence="5">Catalyzes the reversible phosphorolytic breakdown of the N-glycosidic bond in the beta-(deoxy)ribonucleoside molecules, with the formation of the corresponding free purine bases and pentose-1-phosphate.</text>
</comment>
<dbReference type="EMBL" id="VBWP01000006">
    <property type="protein sequence ID" value="TLG72915.1"/>
    <property type="molecule type" value="Genomic_DNA"/>
</dbReference>
<evidence type="ECO:0000313" key="7">
    <source>
        <dbReference type="EMBL" id="TLG72915.1"/>
    </source>
</evidence>
<dbReference type="InterPro" id="IPR000845">
    <property type="entry name" value="Nucleoside_phosphorylase_d"/>
</dbReference>
<evidence type="ECO:0000256" key="1">
    <source>
        <dbReference type="ARBA" id="ARBA00010456"/>
    </source>
</evidence>
<dbReference type="Proteomes" id="UP000306912">
    <property type="component" value="Unassembled WGS sequence"/>
</dbReference>
<feature type="binding site" description="in other chain" evidence="5">
    <location>
        <begin position="180"/>
        <end position="182"/>
    </location>
    <ligand>
        <name>a purine D-ribonucleoside</name>
        <dbReference type="ChEBI" id="CHEBI:142355"/>
        <note>ligand shared between dimeric partners</note>
    </ligand>
</feature>
<feature type="binding site" description="in other chain" evidence="5">
    <location>
        <position position="25"/>
    </location>
    <ligand>
        <name>phosphate</name>
        <dbReference type="ChEBI" id="CHEBI:43474"/>
        <note>ligand shared between dimeric partners</note>
    </ligand>
</feature>
<feature type="binding site" description="in other chain" evidence="5">
    <location>
        <begin position="88"/>
        <end position="91"/>
    </location>
    <ligand>
        <name>phosphate</name>
        <dbReference type="ChEBI" id="CHEBI:43474"/>
        <note>ligand shared between dimeric partners</note>
    </ligand>
</feature>
<keyword evidence="2 5" id="KW-0328">Glycosyltransferase</keyword>
<evidence type="ECO:0000256" key="3">
    <source>
        <dbReference type="ARBA" id="ARBA00022679"/>
    </source>
</evidence>
<dbReference type="SUPFAM" id="SSF53167">
    <property type="entry name" value="Purine and uridine phosphorylases"/>
    <property type="match status" value="1"/>
</dbReference>
<dbReference type="FunCoup" id="A0A5R8QBB0">
    <property type="interactions" value="140"/>
</dbReference>
<comment type="caution">
    <text evidence="7">The sequence shown here is derived from an EMBL/GenBank/DDBJ whole genome shotgun (WGS) entry which is preliminary data.</text>
</comment>
<dbReference type="PROSITE" id="PS01232">
    <property type="entry name" value="PNP_UDP_1"/>
    <property type="match status" value="1"/>
</dbReference>
<feature type="binding site" evidence="5">
    <location>
        <position position="5"/>
    </location>
    <ligand>
        <name>a purine D-ribonucleoside</name>
        <dbReference type="ChEBI" id="CHEBI:142355"/>
        <note>ligand shared between dimeric partners</note>
    </ligand>
</feature>
<feature type="domain" description="Nucleoside phosphorylase" evidence="6">
    <location>
        <begin position="16"/>
        <end position="227"/>
    </location>
</feature>
<feature type="binding site" evidence="5">
    <location>
        <position position="44"/>
    </location>
    <ligand>
        <name>phosphate</name>
        <dbReference type="ChEBI" id="CHEBI:43474"/>
        <note>ligand shared between dimeric partners</note>
    </ligand>
</feature>
<name>A0A5R8QBB0_9FIRM</name>
<evidence type="ECO:0000256" key="4">
    <source>
        <dbReference type="ARBA" id="ARBA00048447"/>
    </source>
</evidence>
<keyword evidence="8" id="KW-1185">Reference proteome</keyword>
<dbReference type="PANTHER" id="PTHR43691">
    <property type="entry name" value="URIDINE PHOSPHORYLASE"/>
    <property type="match status" value="1"/>
</dbReference>
<evidence type="ECO:0000259" key="6">
    <source>
        <dbReference type="Pfam" id="PF01048"/>
    </source>
</evidence>
<dbReference type="GO" id="GO:0006218">
    <property type="term" value="P:uridine catabolic process"/>
    <property type="evidence" value="ECO:0007669"/>
    <property type="project" value="TreeGrafter"/>
</dbReference>
<feature type="site" description="Important for catalytic activity" evidence="5">
    <location>
        <position position="218"/>
    </location>
</feature>
<dbReference type="InterPro" id="IPR018016">
    <property type="entry name" value="Nucleoside_phosphorylase_CS"/>
</dbReference>
<dbReference type="InParanoid" id="A0A5R8QBB0"/>
<dbReference type="HAMAP" id="MF_01627">
    <property type="entry name" value="Pur_nucleosid_phosp"/>
    <property type="match status" value="1"/>
</dbReference>
<sequence>MATPHINANKGDFAKTVLMPGDPLRAKFIAEKFLTDVKLVTDVRNMFGYTGYYNGRKISVMGSGMGQPSIGIYSYELFTAYDVENIIRIGSAGSYQEHVDIRDIVLVQGASTESDFAHQYGLPGTYAPLASFELLDKAYNIAKMNGQHVHVGNSLSSDVFYNFQKDSWKKWAELGVLCVEMEAAALYMNAAALGKQALAILTISDSLVTGKSTTAEERETTFTQMMEIALEFAE</sequence>
<dbReference type="CDD" id="cd09006">
    <property type="entry name" value="PNP_EcPNPI-like"/>
    <property type="match status" value="1"/>
</dbReference>
<dbReference type="InterPro" id="IPR035994">
    <property type="entry name" value="Nucleoside_phosphorylase_sf"/>
</dbReference>
<evidence type="ECO:0000256" key="5">
    <source>
        <dbReference type="HAMAP-Rule" id="MF_01627"/>
    </source>
</evidence>
<dbReference type="GO" id="GO:0042278">
    <property type="term" value="P:purine nucleoside metabolic process"/>
    <property type="evidence" value="ECO:0007669"/>
    <property type="project" value="UniProtKB-UniRule"/>
</dbReference>
<dbReference type="PANTHER" id="PTHR43691:SF11">
    <property type="entry name" value="FI09636P-RELATED"/>
    <property type="match status" value="1"/>
</dbReference>
<reference evidence="7 8" key="1">
    <citation type="submission" date="2019-05" db="EMBL/GenBank/DDBJ databases">
        <title>Culicoidintestinum kansasii gen. nov., sp. nov. from the gastrointestinal tract of the biting midge, Culicoides sonorensis.</title>
        <authorList>
            <person name="Neupane S."/>
            <person name="Ghosh A."/>
            <person name="Gunther S."/>
            <person name="Martin K."/>
            <person name="Zurek L."/>
        </authorList>
    </citation>
    <scope>NUCLEOTIDE SEQUENCE [LARGE SCALE GENOMIC DNA]</scope>
    <source>
        <strain evidence="7 8">CS-1</strain>
    </source>
</reference>
<dbReference type="Pfam" id="PF01048">
    <property type="entry name" value="PNP_UDP_1"/>
    <property type="match status" value="1"/>
</dbReference>
<keyword evidence="3 5" id="KW-0808">Transferase</keyword>
<evidence type="ECO:0000256" key="2">
    <source>
        <dbReference type="ARBA" id="ARBA00022676"/>
    </source>
</evidence>
<dbReference type="GO" id="GO:0004731">
    <property type="term" value="F:purine-nucleoside phosphorylase activity"/>
    <property type="evidence" value="ECO:0007669"/>
    <property type="project" value="UniProtKB-UniRule"/>
</dbReference>
<dbReference type="Gene3D" id="3.40.50.1580">
    <property type="entry name" value="Nucleoside phosphorylase domain"/>
    <property type="match status" value="1"/>
</dbReference>
<dbReference type="OrthoDB" id="9782889at2"/>
<evidence type="ECO:0000313" key="8">
    <source>
        <dbReference type="Proteomes" id="UP000306912"/>
    </source>
</evidence>
<protein>
    <recommendedName>
        <fullName evidence="5">Purine nucleoside phosphorylase DeoD-type</fullName>
        <shortName evidence="5">PNP</shortName>
        <ecNumber evidence="5">2.4.2.1</ecNumber>
    </recommendedName>
</protein>
<dbReference type="GO" id="GO:0004850">
    <property type="term" value="F:uridine phosphorylase activity"/>
    <property type="evidence" value="ECO:0007669"/>
    <property type="project" value="UniProtKB-EC"/>
</dbReference>
<organism evidence="7 8">
    <name type="scientific">Culicoidibacter larvae</name>
    <dbReference type="NCBI Taxonomy" id="2579976"/>
    <lineage>
        <taxon>Bacteria</taxon>
        <taxon>Bacillati</taxon>
        <taxon>Bacillota</taxon>
        <taxon>Culicoidibacteria</taxon>
        <taxon>Culicoidibacterales</taxon>
        <taxon>Culicoidibacteraceae</taxon>
        <taxon>Culicoidibacter</taxon>
    </lineage>
</organism>
<gene>
    <name evidence="5 7" type="primary">deoD</name>
    <name evidence="7" type="ORF">FEZ08_07665</name>
</gene>
<proteinExistence type="inferred from homology"/>
<dbReference type="RefSeq" id="WP_138191141.1">
    <property type="nucleotide sequence ID" value="NZ_VBWP01000006.1"/>
</dbReference>
<feature type="active site" description="Proton donor" evidence="5">
    <location>
        <position position="205"/>
    </location>
</feature>
<dbReference type="AlphaFoldDB" id="A0A5R8QBB0"/>
<dbReference type="GO" id="GO:0005829">
    <property type="term" value="C:cytosol"/>
    <property type="evidence" value="ECO:0007669"/>
    <property type="project" value="TreeGrafter"/>
</dbReference>
<accession>A0A5R8QBB0</accession>
<comment type="similarity">
    <text evidence="1 5">Belongs to the PNP/UDP phosphorylase family.</text>
</comment>
<feature type="binding site" description="in other chain" evidence="5">
    <location>
        <begin position="204"/>
        <end position="205"/>
    </location>
    <ligand>
        <name>a purine D-ribonucleoside</name>
        <dbReference type="ChEBI" id="CHEBI:142355"/>
        <note>ligand shared between dimeric partners</note>
    </ligand>
</feature>
<dbReference type="EC" id="2.4.2.1" evidence="5"/>
<comment type="catalytic activity">
    <reaction evidence="5">
        <text>a purine D-ribonucleoside + phosphate = a purine nucleobase + alpha-D-ribose 1-phosphate</text>
        <dbReference type="Rhea" id="RHEA:19805"/>
        <dbReference type="ChEBI" id="CHEBI:26386"/>
        <dbReference type="ChEBI" id="CHEBI:43474"/>
        <dbReference type="ChEBI" id="CHEBI:57720"/>
        <dbReference type="ChEBI" id="CHEBI:142355"/>
        <dbReference type="EC" id="2.4.2.1"/>
    </reaction>
</comment>
<feature type="binding site" description="in other chain" evidence="5">
    <location>
        <position position="21"/>
    </location>
    <ligand>
        <name>phosphate</name>
        <dbReference type="ChEBI" id="CHEBI:43474"/>
        <note>ligand shared between dimeric partners</note>
    </ligand>
</feature>
<dbReference type="InterPro" id="IPR004402">
    <property type="entry name" value="DeoD-type"/>
</dbReference>
<comment type="catalytic activity">
    <reaction evidence="5">
        <text>a purine 2'-deoxy-D-ribonucleoside + phosphate = a purine nucleobase + 2-deoxy-alpha-D-ribose 1-phosphate</text>
        <dbReference type="Rhea" id="RHEA:36431"/>
        <dbReference type="ChEBI" id="CHEBI:26386"/>
        <dbReference type="ChEBI" id="CHEBI:43474"/>
        <dbReference type="ChEBI" id="CHEBI:57259"/>
        <dbReference type="ChEBI" id="CHEBI:142361"/>
        <dbReference type="EC" id="2.4.2.1"/>
    </reaction>
</comment>
<dbReference type="NCBIfam" id="NF004489">
    <property type="entry name" value="PRK05819.1"/>
    <property type="match status" value="1"/>
</dbReference>
<comment type="subunit">
    <text evidence="5">Homohexamer; trimer of homodimers.</text>
</comment>